<dbReference type="Proteomes" id="UP000030752">
    <property type="component" value="Unassembled WGS sequence"/>
</dbReference>
<evidence type="ECO:0000259" key="11">
    <source>
        <dbReference type="Pfam" id="PF10444"/>
    </source>
</evidence>
<feature type="region of interest" description="Disordered" evidence="10">
    <location>
        <begin position="172"/>
        <end position="235"/>
    </location>
</feature>
<feature type="region of interest" description="Disordered" evidence="10">
    <location>
        <begin position="253"/>
        <end position="404"/>
    </location>
</feature>
<feature type="domain" description="Borealin N-terminal" evidence="11">
    <location>
        <begin position="37"/>
        <end position="93"/>
    </location>
</feature>
<dbReference type="HOGENOM" id="CLU_038589_0_0_1"/>
<dbReference type="GO" id="GO:0000775">
    <property type="term" value="C:chromosome, centromeric region"/>
    <property type="evidence" value="ECO:0007669"/>
    <property type="project" value="UniProtKB-SubCell"/>
</dbReference>
<feature type="region of interest" description="Disordered" evidence="10">
    <location>
        <begin position="1"/>
        <end position="32"/>
    </location>
</feature>
<evidence type="ECO:0000256" key="3">
    <source>
        <dbReference type="ARBA" id="ARBA00009914"/>
    </source>
</evidence>
<organism evidence="12 13">
    <name type="scientific">Cyphellophora europaea (strain CBS 101466)</name>
    <name type="common">Phialophora europaea</name>
    <dbReference type="NCBI Taxonomy" id="1220924"/>
    <lineage>
        <taxon>Eukaryota</taxon>
        <taxon>Fungi</taxon>
        <taxon>Dikarya</taxon>
        <taxon>Ascomycota</taxon>
        <taxon>Pezizomycotina</taxon>
        <taxon>Eurotiomycetes</taxon>
        <taxon>Chaetothyriomycetidae</taxon>
        <taxon>Chaetothyriales</taxon>
        <taxon>Cyphellophoraceae</taxon>
        <taxon>Cyphellophora</taxon>
    </lineage>
</organism>
<dbReference type="GO" id="GO:0000070">
    <property type="term" value="P:mitotic sister chromatid segregation"/>
    <property type="evidence" value="ECO:0007669"/>
    <property type="project" value="TreeGrafter"/>
</dbReference>
<evidence type="ECO:0000313" key="13">
    <source>
        <dbReference type="Proteomes" id="UP000030752"/>
    </source>
</evidence>
<dbReference type="RefSeq" id="XP_008720774.1">
    <property type="nucleotide sequence ID" value="XM_008722552.1"/>
</dbReference>
<evidence type="ECO:0000256" key="8">
    <source>
        <dbReference type="ARBA" id="ARBA00023306"/>
    </source>
</evidence>
<feature type="compositionally biased region" description="Pro residues" evidence="10">
    <location>
        <begin position="294"/>
        <end position="305"/>
    </location>
</feature>
<evidence type="ECO:0000256" key="4">
    <source>
        <dbReference type="ARBA" id="ARBA00022454"/>
    </source>
</evidence>
<feature type="compositionally biased region" description="Low complexity" evidence="10">
    <location>
        <begin position="306"/>
        <end position="328"/>
    </location>
</feature>
<proteinExistence type="inferred from homology"/>
<keyword evidence="7" id="KW-0539">Nucleus</keyword>
<dbReference type="GO" id="GO:0005634">
    <property type="term" value="C:nucleus"/>
    <property type="evidence" value="ECO:0007669"/>
    <property type="project" value="UniProtKB-SubCell"/>
</dbReference>
<feature type="compositionally biased region" description="Polar residues" evidence="10">
    <location>
        <begin position="278"/>
        <end position="289"/>
    </location>
</feature>
<name>W2RL82_CYPE1</name>
<dbReference type="PANTHER" id="PTHR16040">
    <property type="entry name" value="AUSTRALIN, ISOFORM A-RELATED"/>
    <property type="match status" value="1"/>
</dbReference>
<keyword evidence="6" id="KW-0498">Mitosis</keyword>
<comment type="subcellular location">
    <subcellularLocation>
        <location evidence="2">Chromosome</location>
        <location evidence="2">Centromere</location>
    </subcellularLocation>
    <subcellularLocation>
        <location evidence="1">Nucleus</location>
    </subcellularLocation>
</comment>
<evidence type="ECO:0000256" key="7">
    <source>
        <dbReference type="ARBA" id="ARBA00023242"/>
    </source>
</evidence>
<evidence type="ECO:0000256" key="2">
    <source>
        <dbReference type="ARBA" id="ARBA00004584"/>
    </source>
</evidence>
<evidence type="ECO:0000256" key="10">
    <source>
        <dbReference type="SAM" id="MobiDB-lite"/>
    </source>
</evidence>
<feature type="compositionally biased region" description="Polar residues" evidence="10">
    <location>
        <begin position="190"/>
        <end position="223"/>
    </location>
</feature>
<feature type="compositionally biased region" description="Low complexity" evidence="10">
    <location>
        <begin position="174"/>
        <end position="189"/>
    </location>
</feature>
<dbReference type="EMBL" id="KB822724">
    <property type="protein sequence ID" value="ETN37242.1"/>
    <property type="molecule type" value="Genomic_DNA"/>
</dbReference>
<feature type="compositionally biased region" description="Low complexity" evidence="10">
    <location>
        <begin position="335"/>
        <end position="364"/>
    </location>
</feature>
<dbReference type="OrthoDB" id="2392550at2759"/>
<dbReference type="STRING" id="1220924.W2RL82"/>
<dbReference type="eggNOG" id="ENOG502S9QE">
    <property type="taxonomic scope" value="Eukaryota"/>
</dbReference>
<evidence type="ECO:0000256" key="6">
    <source>
        <dbReference type="ARBA" id="ARBA00022776"/>
    </source>
</evidence>
<dbReference type="PANTHER" id="PTHR16040:SF7">
    <property type="entry name" value="AUSTRALIN, ISOFORM A-RELATED"/>
    <property type="match status" value="1"/>
</dbReference>
<dbReference type="GO" id="GO:0032133">
    <property type="term" value="C:chromosome passenger complex"/>
    <property type="evidence" value="ECO:0007669"/>
    <property type="project" value="TreeGrafter"/>
</dbReference>
<comment type="similarity">
    <text evidence="3">Belongs to the borealin family.</text>
</comment>
<evidence type="ECO:0000256" key="5">
    <source>
        <dbReference type="ARBA" id="ARBA00022618"/>
    </source>
</evidence>
<keyword evidence="5" id="KW-0132">Cell division</keyword>
<evidence type="ECO:0000313" key="12">
    <source>
        <dbReference type="EMBL" id="ETN37242.1"/>
    </source>
</evidence>
<evidence type="ECO:0000256" key="9">
    <source>
        <dbReference type="ARBA" id="ARBA00023328"/>
    </source>
</evidence>
<evidence type="ECO:0000256" key="1">
    <source>
        <dbReference type="ARBA" id="ARBA00004123"/>
    </source>
</evidence>
<gene>
    <name evidence="12" type="ORF">HMPREF1541_08232</name>
</gene>
<dbReference type="InParanoid" id="W2RL82"/>
<dbReference type="VEuPathDB" id="FungiDB:HMPREF1541_08232"/>
<reference evidence="12 13" key="1">
    <citation type="submission" date="2013-03" db="EMBL/GenBank/DDBJ databases">
        <title>The Genome Sequence of Phialophora europaea CBS 101466.</title>
        <authorList>
            <consortium name="The Broad Institute Genomics Platform"/>
            <person name="Cuomo C."/>
            <person name="de Hoog S."/>
            <person name="Gorbushina A."/>
            <person name="Walker B."/>
            <person name="Young S.K."/>
            <person name="Zeng Q."/>
            <person name="Gargeya S."/>
            <person name="Fitzgerald M."/>
            <person name="Haas B."/>
            <person name="Abouelleil A."/>
            <person name="Allen A.W."/>
            <person name="Alvarado L."/>
            <person name="Arachchi H.M."/>
            <person name="Berlin A.M."/>
            <person name="Chapman S.B."/>
            <person name="Gainer-Dewar J."/>
            <person name="Goldberg J."/>
            <person name="Griggs A."/>
            <person name="Gujja S."/>
            <person name="Hansen M."/>
            <person name="Howarth C."/>
            <person name="Imamovic A."/>
            <person name="Ireland A."/>
            <person name="Larimer J."/>
            <person name="McCowan C."/>
            <person name="Murphy C."/>
            <person name="Pearson M."/>
            <person name="Poon T.W."/>
            <person name="Priest M."/>
            <person name="Roberts A."/>
            <person name="Saif S."/>
            <person name="Shea T."/>
            <person name="Sisk P."/>
            <person name="Sykes S."/>
            <person name="Wortman J."/>
            <person name="Nusbaum C."/>
            <person name="Birren B."/>
        </authorList>
    </citation>
    <scope>NUCLEOTIDE SEQUENCE [LARGE SCALE GENOMIC DNA]</scope>
    <source>
        <strain evidence="12 13">CBS 101466</strain>
    </source>
</reference>
<dbReference type="GO" id="GO:0051301">
    <property type="term" value="P:cell division"/>
    <property type="evidence" value="ECO:0007669"/>
    <property type="project" value="UniProtKB-KW"/>
</dbReference>
<feature type="compositionally biased region" description="Low complexity" evidence="10">
    <location>
        <begin position="93"/>
        <end position="110"/>
    </location>
</feature>
<dbReference type="GeneID" id="19975571"/>
<keyword evidence="8" id="KW-0131">Cell cycle</keyword>
<keyword evidence="9" id="KW-0137">Centromere</keyword>
<accession>W2RL82</accession>
<keyword evidence="4" id="KW-0158">Chromosome</keyword>
<dbReference type="InterPro" id="IPR018867">
    <property type="entry name" value="Cell_div_borealin"/>
</dbReference>
<dbReference type="InterPro" id="IPR018851">
    <property type="entry name" value="Borealin_N"/>
</dbReference>
<protein>
    <recommendedName>
        <fullName evidence="11">Borealin N-terminal domain-containing protein</fullName>
    </recommendedName>
</protein>
<keyword evidence="13" id="KW-1185">Reference proteome</keyword>
<dbReference type="GO" id="GO:0051233">
    <property type="term" value="C:spindle midzone"/>
    <property type="evidence" value="ECO:0007669"/>
    <property type="project" value="TreeGrafter"/>
</dbReference>
<dbReference type="AlphaFoldDB" id="W2RL82"/>
<sequence>MAPQSRKRKSEAMDEPSRPMTPTGSPARKKLKITETQKQALIDNLQLEITERARKLRAHYALQCADLRSRVERRVNRIPMATRKMTMGELMAKHAAAAKPQPTQPTKTQARFGPIHDRPLPPLPQEHSSKPASPIHKQSPPKGKKRKSSQIHIARDNEDVYVMEPLPVAKKTRTNAAANAAPARATSRNGKQTNILSPRSHNSRTLPNSPVKQTSPMKSNFSRPMSPLKPASPLKTAASAASSAITASMHGMIESTKRGTAAAAGKLSRTTSREKTSPSKPTAASTANTRGKMLPPPRPAAPPSPQRSASQNSNTSDSSAVSSGTTVVKPKRGTRATAATKAPPVTKARATRAGAGTAATKPTASSVAKEKAAGAPSKGNTRTANKKVVVAEPASGRRVLRKRD</sequence>
<dbReference type="Pfam" id="PF10444">
    <property type="entry name" value="Nbl1_Borealin_N"/>
    <property type="match status" value="1"/>
</dbReference>
<feature type="region of interest" description="Disordered" evidence="10">
    <location>
        <begin position="93"/>
        <end position="158"/>
    </location>
</feature>